<organism evidence="9 10">
    <name type="scientific">Serratia plymuthica</name>
    <dbReference type="NCBI Taxonomy" id="82996"/>
    <lineage>
        <taxon>Bacteria</taxon>
        <taxon>Pseudomonadati</taxon>
        <taxon>Pseudomonadota</taxon>
        <taxon>Gammaproteobacteria</taxon>
        <taxon>Enterobacterales</taxon>
        <taxon>Yersiniaceae</taxon>
        <taxon>Serratia</taxon>
    </lineage>
</organism>
<dbReference type="Proteomes" id="UP000248196">
    <property type="component" value="Unassembled WGS sequence"/>
</dbReference>
<name>A0A318P4I9_SERPL</name>
<gene>
    <name evidence="9" type="primary">ccmI</name>
    <name evidence="9" type="ORF">CT690_07190</name>
</gene>
<dbReference type="Pfam" id="PF23914">
    <property type="entry name" value="TPR_CcmH_CycH"/>
    <property type="match status" value="1"/>
</dbReference>
<accession>A0A318P4I9</accession>
<dbReference type="InterPro" id="IPR056413">
    <property type="entry name" value="TPR_CcmH_CycH"/>
</dbReference>
<dbReference type="Pfam" id="PF23892">
    <property type="entry name" value="Ig_CycH"/>
    <property type="match status" value="1"/>
</dbReference>
<comment type="caution">
    <text evidence="9">The sequence shown here is derived from an EMBL/GenBank/DDBJ whole genome shotgun (WGS) entry which is preliminary data.</text>
</comment>
<dbReference type="InterPro" id="IPR056412">
    <property type="entry name" value="Ig_CycH"/>
</dbReference>
<dbReference type="Gene3D" id="1.25.40.10">
    <property type="entry name" value="Tetratricopeptide repeat domain"/>
    <property type="match status" value="1"/>
</dbReference>
<dbReference type="InterPro" id="IPR019734">
    <property type="entry name" value="TPR_rpt"/>
</dbReference>
<feature type="transmembrane region" description="Helical" evidence="6">
    <location>
        <begin position="87"/>
        <end position="108"/>
    </location>
</feature>
<dbReference type="InterPro" id="IPR011990">
    <property type="entry name" value="TPR-like_helical_dom_sf"/>
</dbReference>
<evidence type="ECO:0000256" key="5">
    <source>
        <dbReference type="PROSITE-ProRule" id="PRU00339"/>
    </source>
</evidence>
<evidence type="ECO:0000259" key="8">
    <source>
        <dbReference type="Pfam" id="PF23914"/>
    </source>
</evidence>
<evidence type="ECO:0000256" key="4">
    <source>
        <dbReference type="ARBA" id="ARBA00022803"/>
    </source>
</evidence>
<dbReference type="InterPro" id="IPR051263">
    <property type="entry name" value="C-type_cytochrome_biogenesis"/>
</dbReference>
<feature type="domain" description="Cytochrome c-type biogenesis protein H TPR" evidence="8">
    <location>
        <begin position="115"/>
        <end position="271"/>
    </location>
</feature>
<evidence type="ECO:0000313" key="10">
    <source>
        <dbReference type="Proteomes" id="UP000248196"/>
    </source>
</evidence>
<dbReference type="InterPro" id="IPR017560">
    <property type="entry name" value="Cyt_c_biogenesis_CcmI"/>
</dbReference>
<dbReference type="RefSeq" id="WP_004947510.1">
    <property type="nucleotide sequence ID" value="NZ_CP007439.1"/>
</dbReference>
<sequence length="403" mass="44513">MAFWLIIIVLLVGAAALLVVPAMRQSKQGAATSRDALNKALYQDRLHELEQDEAQGVVAERPELVKELQQNLLNDIPGQQDVQTKPITRWALVPGVLLLVVVTLGFYLKTGGLAQVMDWQQVQAQMPELRARVANERAQPLSMEEIARLGLGLRTALQQDDRNINDWMMLGRVGMALNNATTATQAFAHAYQLDPNNLEVRLGYAEVLTRSNDPEDNKQATQMLRKMIADDHTNLRVLSLLAFNAFEQGDFKQAIGAWQVMLKLLPANDQRTEVLKRSIAQAKSQAGEETVKLNVNVTLSPEATNALPQQGTLVISVTDGANPVPVAVKQLPLSRFPLSFSLDDSNAMMPERLLSALHQVKVRVRISHDGLATPQAGDWFGESELQNFSGKEQVSVQINKQVP</sequence>
<dbReference type="EMBL" id="PESE01000001">
    <property type="protein sequence ID" value="PYD41049.1"/>
    <property type="molecule type" value="Genomic_DNA"/>
</dbReference>
<evidence type="ECO:0000256" key="3">
    <source>
        <dbReference type="ARBA" id="ARBA00022748"/>
    </source>
</evidence>
<evidence type="ECO:0000256" key="6">
    <source>
        <dbReference type="SAM" id="Phobius"/>
    </source>
</evidence>
<comment type="subcellular location">
    <subcellularLocation>
        <location evidence="1">Cell envelope</location>
    </subcellularLocation>
</comment>
<evidence type="ECO:0000259" key="7">
    <source>
        <dbReference type="Pfam" id="PF23892"/>
    </source>
</evidence>
<dbReference type="PROSITE" id="PS50005">
    <property type="entry name" value="TPR"/>
    <property type="match status" value="1"/>
</dbReference>
<evidence type="ECO:0000256" key="1">
    <source>
        <dbReference type="ARBA" id="ARBA00004196"/>
    </source>
</evidence>
<keyword evidence="2" id="KW-0677">Repeat</keyword>
<dbReference type="AlphaFoldDB" id="A0A318P4I9"/>
<proteinExistence type="predicted"/>
<keyword evidence="6" id="KW-0812">Transmembrane</keyword>
<feature type="domain" description="Cytochrome c-type biogenesis protein H Ig-like" evidence="7">
    <location>
        <begin position="293"/>
        <end position="399"/>
    </location>
</feature>
<dbReference type="OrthoDB" id="9776053at2"/>
<keyword evidence="6" id="KW-0472">Membrane</keyword>
<dbReference type="GO" id="GO:0005886">
    <property type="term" value="C:plasma membrane"/>
    <property type="evidence" value="ECO:0007669"/>
    <property type="project" value="TreeGrafter"/>
</dbReference>
<reference evidence="9 10" key="1">
    <citation type="submission" date="2017-11" db="EMBL/GenBank/DDBJ databases">
        <title>Genome sequence of the oocydin A producing rhizobacterium Serratia plymuthica 4Rx5.</title>
        <authorList>
            <person name="Matilla M.A."/>
            <person name="Udaondo Z."/>
            <person name="Salmond G.P.C."/>
        </authorList>
    </citation>
    <scope>NUCLEOTIDE SEQUENCE [LARGE SCALE GENOMIC DNA]</scope>
    <source>
        <strain evidence="9 10">4Rx5</strain>
    </source>
</reference>
<protein>
    <submittedName>
        <fullName evidence="9">C-type cytochrome biogenesis protein CcmI</fullName>
    </submittedName>
</protein>
<evidence type="ECO:0000256" key="2">
    <source>
        <dbReference type="ARBA" id="ARBA00022737"/>
    </source>
</evidence>
<keyword evidence="6" id="KW-1133">Transmembrane helix</keyword>
<dbReference type="GO" id="GO:0017004">
    <property type="term" value="P:cytochrome complex assembly"/>
    <property type="evidence" value="ECO:0007669"/>
    <property type="project" value="UniProtKB-KW"/>
</dbReference>
<keyword evidence="4 5" id="KW-0802">TPR repeat</keyword>
<keyword evidence="3" id="KW-0201">Cytochrome c-type biogenesis</keyword>
<evidence type="ECO:0000313" key="9">
    <source>
        <dbReference type="EMBL" id="PYD41049.1"/>
    </source>
</evidence>
<dbReference type="PANTHER" id="PTHR47870:SF2">
    <property type="entry name" value="FORMATE-DEPENDENT NITRITE REDUCTASE COMPLEX SUBUNIT NRFF"/>
    <property type="match status" value="1"/>
</dbReference>
<dbReference type="NCBIfam" id="TIGR03142">
    <property type="entry name" value="cytochro_ccmI"/>
    <property type="match status" value="1"/>
</dbReference>
<dbReference type="PANTHER" id="PTHR47870">
    <property type="entry name" value="CYTOCHROME C-TYPE BIOGENESIS PROTEIN CCMH"/>
    <property type="match status" value="1"/>
</dbReference>
<dbReference type="GO" id="GO:0030313">
    <property type="term" value="C:cell envelope"/>
    <property type="evidence" value="ECO:0007669"/>
    <property type="project" value="UniProtKB-SubCell"/>
</dbReference>
<feature type="repeat" description="TPR" evidence="5">
    <location>
        <begin position="164"/>
        <end position="197"/>
    </location>
</feature>
<dbReference type="SUPFAM" id="SSF48452">
    <property type="entry name" value="TPR-like"/>
    <property type="match status" value="1"/>
</dbReference>